<protein>
    <submittedName>
        <fullName evidence="1">Uncharacterized protein MANES_01G047100</fullName>
    </submittedName>
</protein>
<name>A0A2P2JHI9_RHIMU</name>
<sequence length="32" mass="3610">MFAQRVCSTGPRPFLFGQMDVFMSADFSSDSF</sequence>
<proteinExistence type="predicted"/>
<reference evidence="1" key="1">
    <citation type="submission" date="2018-02" db="EMBL/GenBank/DDBJ databases">
        <title>Rhizophora mucronata_Transcriptome.</title>
        <authorList>
            <person name="Meera S.P."/>
            <person name="Sreeshan A."/>
            <person name="Augustine A."/>
        </authorList>
    </citation>
    <scope>NUCLEOTIDE SEQUENCE</scope>
    <source>
        <tissue evidence="1">Leaf</tissue>
    </source>
</reference>
<accession>A0A2P2JHI9</accession>
<organism evidence="1">
    <name type="scientific">Rhizophora mucronata</name>
    <name type="common">Asiatic mangrove</name>
    <dbReference type="NCBI Taxonomy" id="61149"/>
    <lineage>
        <taxon>Eukaryota</taxon>
        <taxon>Viridiplantae</taxon>
        <taxon>Streptophyta</taxon>
        <taxon>Embryophyta</taxon>
        <taxon>Tracheophyta</taxon>
        <taxon>Spermatophyta</taxon>
        <taxon>Magnoliopsida</taxon>
        <taxon>eudicotyledons</taxon>
        <taxon>Gunneridae</taxon>
        <taxon>Pentapetalae</taxon>
        <taxon>rosids</taxon>
        <taxon>fabids</taxon>
        <taxon>Malpighiales</taxon>
        <taxon>Rhizophoraceae</taxon>
        <taxon>Rhizophora</taxon>
    </lineage>
</organism>
<dbReference type="EMBL" id="GGEC01012459">
    <property type="protein sequence ID" value="MBW92942.1"/>
    <property type="molecule type" value="Transcribed_RNA"/>
</dbReference>
<evidence type="ECO:0000313" key="1">
    <source>
        <dbReference type="EMBL" id="MBW92942.1"/>
    </source>
</evidence>
<dbReference type="AlphaFoldDB" id="A0A2P2JHI9"/>